<proteinExistence type="predicted"/>
<feature type="domain" description="DUF2529" evidence="1">
    <location>
        <begin position="1"/>
        <end position="169"/>
    </location>
</feature>
<name>A0A942YGU3_9BACI</name>
<evidence type="ECO:0000259" key="1">
    <source>
        <dbReference type="Pfam" id="PF10740"/>
    </source>
</evidence>
<reference evidence="2 3" key="1">
    <citation type="submission" date="2021-05" db="EMBL/GenBank/DDBJ databases">
        <title>Novel Bacillus species.</title>
        <authorList>
            <person name="Liu G."/>
        </authorList>
    </citation>
    <scope>NUCLEOTIDE SEQUENCE [LARGE SCALE GENOMIC DNA]</scope>
    <source>
        <strain evidence="3">FJAT-49780</strain>
    </source>
</reference>
<dbReference type="Gene3D" id="3.40.50.10490">
    <property type="entry name" value="Glucose-6-phosphate isomerase like protein, domain 1"/>
    <property type="match status" value="1"/>
</dbReference>
<protein>
    <submittedName>
        <fullName evidence="2">DUF2529 domain-containing protein</fullName>
    </submittedName>
</protein>
<dbReference type="Pfam" id="PF10740">
    <property type="entry name" value="DUF2529"/>
    <property type="match status" value="1"/>
</dbReference>
<dbReference type="AlphaFoldDB" id="A0A942YGU3"/>
<gene>
    <name evidence="2" type="ORF">KHA97_12460</name>
</gene>
<dbReference type="EMBL" id="JAGYPG010000002">
    <property type="protein sequence ID" value="MBS4195872.1"/>
    <property type="molecule type" value="Genomic_DNA"/>
</dbReference>
<dbReference type="Proteomes" id="UP000681414">
    <property type="component" value="Unassembled WGS sequence"/>
</dbReference>
<organism evidence="2 3">
    <name type="scientific">Lederbergia citri</name>
    <dbReference type="NCBI Taxonomy" id="2833580"/>
    <lineage>
        <taxon>Bacteria</taxon>
        <taxon>Bacillati</taxon>
        <taxon>Bacillota</taxon>
        <taxon>Bacilli</taxon>
        <taxon>Bacillales</taxon>
        <taxon>Bacillaceae</taxon>
        <taxon>Lederbergia</taxon>
    </lineage>
</organism>
<dbReference type="InterPro" id="IPR019676">
    <property type="entry name" value="DUF2529"/>
</dbReference>
<sequence>MQKMFTTQLAGLFKRILEKEELNIEDGARVLAQAPVGEGNIFIKGFKEMEGAVIEALEGAEPLKGAVRLESVEKLSHADRVMLITRFADDVEAMEFGKNLVEKNIPFVVIAGENKSGGESLADIADVFIQTYVIKPLLPTEDGNRVGFPSLIAALYIYFSLKFTIEEILEEYE</sequence>
<keyword evidence="3" id="KW-1185">Reference proteome</keyword>
<accession>A0A942YGU3</accession>
<dbReference type="RefSeq" id="WP_213125054.1">
    <property type="nucleotide sequence ID" value="NZ_JAGYPG010000002.1"/>
</dbReference>
<comment type="caution">
    <text evidence="2">The sequence shown here is derived from an EMBL/GenBank/DDBJ whole genome shotgun (WGS) entry which is preliminary data.</text>
</comment>
<evidence type="ECO:0000313" key="3">
    <source>
        <dbReference type="Proteomes" id="UP000681414"/>
    </source>
</evidence>
<evidence type="ECO:0000313" key="2">
    <source>
        <dbReference type="EMBL" id="MBS4195872.1"/>
    </source>
</evidence>